<dbReference type="EMBL" id="JAGFMF010011739">
    <property type="protein sequence ID" value="KAG8514632.1"/>
    <property type="molecule type" value="Genomic_DNA"/>
</dbReference>
<evidence type="ECO:0000313" key="3">
    <source>
        <dbReference type="EMBL" id="KAG8514632.1"/>
    </source>
</evidence>
<evidence type="ECO:0000256" key="1">
    <source>
        <dbReference type="ARBA" id="ARBA00022980"/>
    </source>
</evidence>
<keyword evidence="4" id="KW-1185">Reference proteome</keyword>
<dbReference type="InterPro" id="IPR005707">
    <property type="entry name" value="Ribosomal_uS2_euk/arc"/>
</dbReference>
<name>A0A8J6A9G6_GALPY</name>
<evidence type="ECO:0000256" key="2">
    <source>
        <dbReference type="ARBA" id="ARBA00023274"/>
    </source>
</evidence>
<dbReference type="SUPFAM" id="SSF52313">
    <property type="entry name" value="Ribosomal protein S2"/>
    <property type="match status" value="1"/>
</dbReference>
<protein>
    <submittedName>
        <fullName evidence="3">40S ribosomal protein SA</fullName>
    </submittedName>
</protein>
<dbReference type="GO" id="GO:0006412">
    <property type="term" value="P:translation"/>
    <property type="evidence" value="ECO:0007669"/>
    <property type="project" value="InterPro"/>
</dbReference>
<reference evidence="3" key="1">
    <citation type="journal article" date="2021" name="Evol. Appl.">
        <title>The genome of the Pyrenean desman and the effects of bottlenecks and inbreeding on the genomic landscape of an endangered species.</title>
        <authorList>
            <person name="Escoda L."/>
            <person name="Castresana J."/>
        </authorList>
    </citation>
    <scope>NUCLEOTIDE SEQUENCE</scope>
    <source>
        <strain evidence="3">IBE-C5619</strain>
    </source>
</reference>
<dbReference type="OrthoDB" id="414863at2759"/>
<comment type="caution">
    <text evidence="3">The sequence shown here is derived from an EMBL/GenBank/DDBJ whole genome shotgun (WGS) entry which is preliminary data.</text>
</comment>
<accession>A0A8J6A9G6</accession>
<dbReference type="InterPro" id="IPR023591">
    <property type="entry name" value="Ribosomal_uS2_flav_dom_sf"/>
</dbReference>
<organism evidence="3 4">
    <name type="scientific">Galemys pyrenaicus</name>
    <name type="common">Iberian desman</name>
    <name type="synonym">Pyrenean desman</name>
    <dbReference type="NCBI Taxonomy" id="202257"/>
    <lineage>
        <taxon>Eukaryota</taxon>
        <taxon>Metazoa</taxon>
        <taxon>Chordata</taxon>
        <taxon>Craniata</taxon>
        <taxon>Vertebrata</taxon>
        <taxon>Euteleostomi</taxon>
        <taxon>Mammalia</taxon>
        <taxon>Eutheria</taxon>
        <taxon>Laurasiatheria</taxon>
        <taxon>Eulipotyphla</taxon>
        <taxon>Talpidae</taxon>
        <taxon>Galemys</taxon>
    </lineage>
</organism>
<dbReference type="GO" id="GO:0003735">
    <property type="term" value="F:structural constituent of ribosome"/>
    <property type="evidence" value="ECO:0007669"/>
    <property type="project" value="InterPro"/>
</dbReference>
<dbReference type="Proteomes" id="UP000700334">
    <property type="component" value="Unassembled WGS sequence"/>
</dbReference>
<dbReference type="PANTHER" id="PTHR11489">
    <property type="entry name" value="40S RIBOSOMAL PROTEIN SA"/>
    <property type="match status" value="1"/>
</dbReference>
<sequence>MCRTNHLGDAILDFQREQYLHRRKSDGIYITNLTRPREKPLLAACAIAATENRSHRGHVVQEHWPASCADICCCHRSHSCCWPLPPGTFANQIQARQLLGTKTSGGY</sequence>
<evidence type="ECO:0000313" key="4">
    <source>
        <dbReference type="Proteomes" id="UP000700334"/>
    </source>
</evidence>
<keyword evidence="2" id="KW-0687">Ribonucleoprotein</keyword>
<dbReference type="AlphaFoldDB" id="A0A8J6A9G6"/>
<gene>
    <name evidence="3" type="ORF">J0S82_006371</name>
</gene>
<proteinExistence type="predicted"/>
<dbReference type="Gene3D" id="3.40.50.10490">
    <property type="entry name" value="Glucose-6-phosphate isomerase like protein, domain 1"/>
    <property type="match status" value="1"/>
</dbReference>
<keyword evidence="1 3" id="KW-0689">Ribosomal protein</keyword>
<dbReference type="GO" id="GO:0015935">
    <property type="term" value="C:small ribosomal subunit"/>
    <property type="evidence" value="ECO:0007669"/>
    <property type="project" value="InterPro"/>
</dbReference>